<evidence type="ECO:0000259" key="3">
    <source>
        <dbReference type="Pfam" id="PF13193"/>
    </source>
</evidence>
<sequence>MPVFERLVALTGHRPVERYGMTETLITVSARADGDRRPGYVGLPLPGVETRLVAEDGGPGPVDGETPGELHVRAPLLFQGYLNRPEATAASFADGGWFRTGDIATIGQAGWHRIVGRASTDLIKSGGYRIGAGEVENALLAHPGVREAAVVGTRHDDLGEQVTAYVVADGVAEPQLIEFVAERLSVHKRPRVVHLVDALPRNAMGKVVKTRLGEPA</sequence>
<gene>
    <name evidence="4" type="ORF">GCM10022254_25390</name>
</gene>
<proteinExistence type="inferred from homology"/>
<dbReference type="PANTHER" id="PTHR43201:SF8">
    <property type="entry name" value="ACYL-COA SYNTHETASE FAMILY MEMBER 3"/>
    <property type="match status" value="1"/>
</dbReference>
<comment type="caution">
    <text evidence="4">The sequence shown here is derived from an EMBL/GenBank/DDBJ whole genome shotgun (WGS) entry which is preliminary data.</text>
</comment>
<organism evidence="4 5">
    <name type="scientific">Actinomadura meridiana</name>
    <dbReference type="NCBI Taxonomy" id="559626"/>
    <lineage>
        <taxon>Bacteria</taxon>
        <taxon>Bacillati</taxon>
        <taxon>Actinomycetota</taxon>
        <taxon>Actinomycetes</taxon>
        <taxon>Streptosporangiales</taxon>
        <taxon>Thermomonosporaceae</taxon>
        <taxon>Actinomadura</taxon>
    </lineage>
</organism>
<feature type="domain" description="AMP-binding enzyme C-terminal" evidence="3">
    <location>
        <begin position="134"/>
        <end position="206"/>
    </location>
</feature>
<dbReference type="InterPro" id="IPR025110">
    <property type="entry name" value="AMP-bd_C"/>
</dbReference>
<dbReference type="InterPro" id="IPR000873">
    <property type="entry name" value="AMP-dep_synth/lig_dom"/>
</dbReference>
<dbReference type="Proteomes" id="UP001501710">
    <property type="component" value="Unassembled WGS sequence"/>
</dbReference>
<protein>
    <submittedName>
        <fullName evidence="4">Uncharacterized protein</fullName>
    </submittedName>
</protein>
<keyword evidence="5" id="KW-1185">Reference proteome</keyword>
<dbReference type="EMBL" id="BAABAS010000005">
    <property type="protein sequence ID" value="GAA4230476.1"/>
    <property type="molecule type" value="Genomic_DNA"/>
</dbReference>
<dbReference type="Pfam" id="PF13193">
    <property type="entry name" value="AMP-binding_C"/>
    <property type="match status" value="1"/>
</dbReference>
<reference evidence="5" key="1">
    <citation type="journal article" date="2019" name="Int. J. Syst. Evol. Microbiol.">
        <title>The Global Catalogue of Microorganisms (GCM) 10K type strain sequencing project: providing services to taxonomists for standard genome sequencing and annotation.</title>
        <authorList>
            <consortium name="The Broad Institute Genomics Platform"/>
            <consortium name="The Broad Institute Genome Sequencing Center for Infectious Disease"/>
            <person name="Wu L."/>
            <person name="Ma J."/>
        </authorList>
    </citation>
    <scope>NUCLEOTIDE SEQUENCE [LARGE SCALE GENOMIC DNA]</scope>
    <source>
        <strain evidence="5">JCM 17440</strain>
    </source>
</reference>
<dbReference type="Gene3D" id="3.30.300.30">
    <property type="match status" value="1"/>
</dbReference>
<evidence type="ECO:0000313" key="4">
    <source>
        <dbReference type="EMBL" id="GAA4230476.1"/>
    </source>
</evidence>
<feature type="domain" description="AMP-dependent synthetase/ligase" evidence="2">
    <location>
        <begin position="4"/>
        <end position="82"/>
    </location>
</feature>
<evidence type="ECO:0000313" key="5">
    <source>
        <dbReference type="Proteomes" id="UP001501710"/>
    </source>
</evidence>
<dbReference type="Gene3D" id="3.40.50.12780">
    <property type="entry name" value="N-terminal domain of ligase-like"/>
    <property type="match status" value="1"/>
</dbReference>
<dbReference type="InterPro" id="IPR045851">
    <property type="entry name" value="AMP-bd_C_sf"/>
</dbReference>
<evidence type="ECO:0000259" key="2">
    <source>
        <dbReference type="Pfam" id="PF00501"/>
    </source>
</evidence>
<accession>A0ABP8BYP9</accession>
<dbReference type="Pfam" id="PF00501">
    <property type="entry name" value="AMP-binding"/>
    <property type="match status" value="1"/>
</dbReference>
<dbReference type="SUPFAM" id="SSF56801">
    <property type="entry name" value="Acetyl-CoA synthetase-like"/>
    <property type="match status" value="1"/>
</dbReference>
<evidence type="ECO:0000256" key="1">
    <source>
        <dbReference type="ARBA" id="ARBA00006432"/>
    </source>
</evidence>
<dbReference type="PANTHER" id="PTHR43201">
    <property type="entry name" value="ACYL-COA SYNTHETASE"/>
    <property type="match status" value="1"/>
</dbReference>
<dbReference type="InterPro" id="IPR042099">
    <property type="entry name" value="ANL_N_sf"/>
</dbReference>
<name>A0ABP8BYP9_9ACTN</name>
<comment type="similarity">
    <text evidence="1">Belongs to the ATP-dependent AMP-binding enzyme family.</text>
</comment>